<dbReference type="STRING" id="1081105.A0A162JSF7"/>
<evidence type="ECO:0000313" key="2">
    <source>
        <dbReference type="EMBL" id="OAA48458.1"/>
    </source>
</evidence>
<dbReference type="Proteomes" id="UP000243498">
    <property type="component" value="Unassembled WGS sequence"/>
</dbReference>
<keyword evidence="3" id="KW-1185">Reference proteome</keyword>
<feature type="domain" description="F-box" evidence="1">
    <location>
        <begin position="5"/>
        <end position="35"/>
    </location>
</feature>
<proteinExistence type="predicted"/>
<dbReference type="InterPro" id="IPR001810">
    <property type="entry name" value="F-box_dom"/>
</dbReference>
<gene>
    <name evidence="2" type="ORF">NOR_01708</name>
</gene>
<evidence type="ECO:0000313" key="3">
    <source>
        <dbReference type="Proteomes" id="UP000243498"/>
    </source>
</evidence>
<comment type="caution">
    <text evidence="2">The sequence shown here is derived from an EMBL/GenBank/DDBJ whole genome shotgun (WGS) entry which is preliminary data.</text>
</comment>
<dbReference type="OrthoDB" id="5279008at2759"/>
<protein>
    <recommendedName>
        <fullName evidence="1">F-box domain-containing protein</fullName>
    </recommendedName>
</protein>
<dbReference type="Pfam" id="PF00646">
    <property type="entry name" value="F-box"/>
    <property type="match status" value="1"/>
</dbReference>
<dbReference type="AlphaFoldDB" id="A0A162JSF7"/>
<name>A0A162JSF7_METRR</name>
<sequence length="407" mass="45835">MACFDKLPFHLARSLIDHLPVTSACHLRLTCKKLHRETIVPFAMKYFGERTVIVSLKSLSHLGEIAEHPILAFAVRIIRVSVRRLPPFVDAFTYMEGNPDVLAQAIASTRSSTSINIIAHNFLSSLPPWTRLGHQTRCSDQRAIIESGALARFLRNALDKLPNCQTMVLTDGVGWGEKALVRESATSLVMDYPAISSDFTMRLWHAVLTAASASARVIPHVGIDFSYNVPDTLRLKLFRALMSDRQVNLENLTSTTKLGSFHVDHITTLTLAGVPSQGTWWGSSLVSLINMFPQLSQCSIDFGCIGQHGILREMSEKLYMPHIKVLALSRFVMQDEQLRRLLCRHGHTLQKVCLHQVIVEGKRSWYSMLVQLSRELKRSRLCLKSARYGTCTVRGQVLNFRPNYGRN</sequence>
<organism evidence="2 3">
    <name type="scientific">Metarhizium rileyi (strain RCEF 4871)</name>
    <name type="common">Nomuraea rileyi</name>
    <dbReference type="NCBI Taxonomy" id="1649241"/>
    <lineage>
        <taxon>Eukaryota</taxon>
        <taxon>Fungi</taxon>
        <taxon>Dikarya</taxon>
        <taxon>Ascomycota</taxon>
        <taxon>Pezizomycotina</taxon>
        <taxon>Sordariomycetes</taxon>
        <taxon>Hypocreomycetidae</taxon>
        <taxon>Hypocreales</taxon>
        <taxon>Clavicipitaceae</taxon>
        <taxon>Metarhizium</taxon>
    </lineage>
</organism>
<accession>A0A162JSF7</accession>
<dbReference type="OMA" id="RYFRTRY"/>
<evidence type="ECO:0000259" key="1">
    <source>
        <dbReference type="Pfam" id="PF00646"/>
    </source>
</evidence>
<dbReference type="EMBL" id="AZHC01000004">
    <property type="protein sequence ID" value="OAA48458.1"/>
    <property type="molecule type" value="Genomic_DNA"/>
</dbReference>
<reference evidence="2 3" key="1">
    <citation type="journal article" date="2016" name="Genome Biol. Evol.">
        <title>Divergent and convergent evolution of fungal pathogenicity.</title>
        <authorList>
            <person name="Shang Y."/>
            <person name="Xiao G."/>
            <person name="Zheng P."/>
            <person name="Cen K."/>
            <person name="Zhan S."/>
            <person name="Wang C."/>
        </authorList>
    </citation>
    <scope>NUCLEOTIDE SEQUENCE [LARGE SCALE GENOMIC DNA]</scope>
    <source>
        <strain evidence="2 3">RCEF 4871</strain>
    </source>
</reference>